<feature type="domain" description="CCHC-type" evidence="5">
    <location>
        <begin position="1147"/>
        <end position="1163"/>
    </location>
</feature>
<gene>
    <name evidence="6" type="ORF">Tco_0974561</name>
</gene>
<dbReference type="Gene3D" id="4.10.60.10">
    <property type="entry name" value="Zinc finger, CCHC-type"/>
    <property type="match status" value="1"/>
</dbReference>
<dbReference type="SUPFAM" id="SSF50630">
    <property type="entry name" value="Acid proteases"/>
    <property type="match status" value="1"/>
</dbReference>
<dbReference type="PANTHER" id="PTHR15503">
    <property type="entry name" value="LDOC1 RELATED"/>
    <property type="match status" value="1"/>
</dbReference>
<reference evidence="6" key="1">
    <citation type="journal article" date="2022" name="Int. J. Mol. Sci.">
        <title>Draft Genome of Tanacetum Coccineum: Genomic Comparison of Closely Related Tanacetum-Family Plants.</title>
        <authorList>
            <person name="Yamashiro T."/>
            <person name="Shiraishi A."/>
            <person name="Nakayama K."/>
            <person name="Satake H."/>
        </authorList>
    </citation>
    <scope>NUCLEOTIDE SEQUENCE</scope>
</reference>
<dbReference type="Pfam" id="PF17919">
    <property type="entry name" value="RT_RNaseH_2"/>
    <property type="match status" value="1"/>
</dbReference>
<dbReference type="InterPro" id="IPR043502">
    <property type="entry name" value="DNA/RNA_pol_sf"/>
</dbReference>
<feature type="region of interest" description="Disordered" evidence="4">
    <location>
        <begin position="598"/>
        <end position="677"/>
    </location>
</feature>
<dbReference type="SMART" id="SM00343">
    <property type="entry name" value="ZnF_C2HC"/>
    <property type="match status" value="3"/>
</dbReference>
<reference evidence="6" key="2">
    <citation type="submission" date="2022-01" db="EMBL/GenBank/DDBJ databases">
        <authorList>
            <person name="Yamashiro T."/>
            <person name="Shiraishi A."/>
            <person name="Satake H."/>
            <person name="Nakayama K."/>
        </authorList>
    </citation>
    <scope>NUCLEOTIDE SEQUENCE</scope>
</reference>
<feature type="domain" description="CCHC-type" evidence="5">
    <location>
        <begin position="126"/>
        <end position="142"/>
    </location>
</feature>
<keyword evidence="6" id="KW-0808">Transferase</keyword>
<comment type="caution">
    <text evidence="6">The sequence shown here is derived from an EMBL/GenBank/DDBJ whole genome shotgun (WGS) entry which is preliminary data.</text>
</comment>
<keyword evidence="3" id="KW-0862">Zinc</keyword>
<evidence type="ECO:0000256" key="4">
    <source>
        <dbReference type="SAM" id="MobiDB-lite"/>
    </source>
</evidence>
<keyword evidence="6" id="KW-0548">Nucleotidyltransferase</keyword>
<proteinExistence type="predicted"/>
<feature type="compositionally biased region" description="Acidic residues" evidence="4">
    <location>
        <begin position="615"/>
        <end position="631"/>
    </location>
</feature>
<keyword evidence="1" id="KW-0645">Protease</keyword>
<evidence type="ECO:0000256" key="3">
    <source>
        <dbReference type="PROSITE-ProRule" id="PRU00047"/>
    </source>
</evidence>
<keyword evidence="3" id="KW-0863">Zinc-finger</keyword>
<dbReference type="Pfam" id="PF08284">
    <property type="entry name" value="RVP_2"/>
    <property type="match status" value="1"/>
</dbReference>
<dbReference type="InterPro" id="IPR021109">
    <property type="entry name" value="Peptidase_aspartic_dom_sf"/>
</dbReference>
<dbReference type="SUPFAM" id="SSF56672">
    <property type="entry name" value="DNA/RNA polymerases"/>
    <property type="match status" value="1"/>
</dbReference>
<dbReference type="SUPFAM" id="SSF57756">
    <property type="entry name" value="Retrovirus zinc finger-like domains"/>
    <property type="match status" value="1"/>
</dbReference>
<name>A0ABQ5EBW9_9ASTR</name>
<dbReference type="InterPro" id="IPR041577">
    <property type="entry name" value="RT_RNaseH_2"/>
</dbReference>
<feature type="compositionally biased region" description="Acidic residues" evidence="4">
    <location>
        <begin position="638"/>
        <end position="666"/>
    </location>
</feature>
<evidence type="ECO:0000256" key="2">
    <source>
        <dbReference type="ARBA" id="ARBA00023125"/>
    </source>
</evidence>
<evidence type="ECO:0000259" key="5">
    <source>
        <dbReference type="PROSITE" id="PS50158"/>
    </source>
</evidence>
<protein>
    <submittedName>
        <fullName evidence="6">Reverse transcriptase domain-containing protein</fullName>
    </submittedName>
</protein>
<dbReference type="PROSITE" id="PS50158">
    <property type="entry name" value="ZF_CCHC"/>
    <property type="match status" value="3"/>
</dbReference>
<dbReference type="PANTHER" id="PTHR15503:SF45">
    <property type="entry name" value="RNA-DIRECTED DNA POLYMERASE HOMOLOG"/>
    <property type="match status" value="1"/>
</dbReference>
<organism evidence="6 7">
    <name type="scientific">Tanacetum coccineum</name>
    <dbReference type="NCBI Taxonomy" id="301880"/>
    <lineage>
        <taxon>Eukaryota</taxon>
        <taxon>Viridiplantae</taxon>
        <taxon>Streptophyta</taxon>
        <taxon>Embryophyta</taxon>
        <taxon>Tracheophyta</taxon>
        <taxon>Spermatophyta</taxon>
        <taxon>Magnoliopsida</taxon>
        <taxon>eudicotyledons</taxon>
        <taxon>Gunneridae</taxon>
        <taxon>Pentapetalae</taxon>
        <taxon>asterids</taxon>
        <taxon>campanulids</taxon>
        <taxon>Asterales</taxon>
        <taxon>Asteraceae</taxon>
        <taxon>Asteroideae</taxon>
        <taxon>Anthemideae</taxon>
        <taxon>Anthemidinae</taxon>
        <taxon>Tanacetum</taxon>
    </lineage>
</organism>
<dbReference type="CDD" id="cd00303">
    <property type="entry name" value="retropepsin_like"/>
    <property type="match status" value="1"/>
</dbReference>
<keyword evidence="7" id="KW-1185">Reference proteome</keyword>
<evidence type="ECO:0000256" key="1">
    <source>
        <dbReference type="ARBA" id="ARBA00022670"/>
    </source>
</evidence>
<dbReference type="InterPro" id="IPR032567">
    <property type="entry name" value="RTL1-rel"/>
</dbReference>
<keyword evidence="2" id="KW-0238">DNA-binding</keyword>
<dbReference type="InterPro" id="IPR036875">
    <property type="entry name" value="Znf_CCHC_sf"/>
</dbReference>
<keyword evidence="3" id="KW-0479">Metal-binding</keyword>
<sequence length="1342" mass="150389">MMTNKYCPKGKIKKLEVEMWNLKVKGTDVVSYNQRFQELALMCARMFPEESDKIERYVGGLPDMIHGSLMTSKPKTIQDAIEFATELMDKKISTFAEWSGEKKPYGGSKPLCSKCNYHHDGQRAPKCHKCNKVGHLACDCRSIANANTANNQRGTRAGGNGNAPAKVYAVGHPGTKPRLNRRPITKYMLKGCHVFLAHFTIKETEDKVMRRELVDVRSFRFPKHLIDGPVRNERIVGPTEGAIRQRLYKAQFLTLGSSGLVCQEEGWIILNVHRLPRIEQADDRSRFEWGDKQEAAFQTLMNKLCSAPILALHQGAENFILYCDASHKGLDSGSSNRGIETRESQKRRYRRYDQEGYTEGEVGNPPADGNSMLIWKELVPPCLCDLRTVIMHESHSLNIFYPSRLWTDVSGHEEAILVAQYEGRHRHLSVLLDGLHIDDKLYFVEEPVEIIDRQVKQLKQIHIPIIKVRWNSRRGPEFTWEHEDQFQKKYPHLFTKTAPSSNFVMSDSEDSTVTYTEVSSLFEDMSDIGSPGVDGLPMMLEDPYVEATLQAPPSPDYVPGPEHPPSPVYVPYVPEPVYPEFMPPEDDVLPAEEQPLPAAVSPTADSPGYITKSDPEEDPEEDDEDPEEDPADYPTDRDNDDEEESSRDDADDDEEEEDEDEEEEEEHLALTNSILPPTCRTTARMSIRDQIPIPFLPATEVDRFLAISTPPPSPLTSYSSPLPQIPSPPLPVSSPLPVSPPPLPASPTYPLGYRAAMIRLRPESPFTSHPLPLPSPSVLPYTRASVAMMRAAAPSTYILASRSETPPSGTPPLLPIPLPTPSPPLLLLSTVCRVGESSSALTAGPTGGFRADYGFVSTLDDEIRRDPKREVQSMDASDTACSEVRALRTTVLAQQTKIGELRVTVLQSQQGPASGPVQPEISEEAGSVADALATRDADRSRNYKDSYDSGTGVRRQAPLAHEYTYPYFMKCKPLYFKGTEGVVELTQWFERMETMFRIRNCSVENQIKFSTCTLLSALTWQNSHVKTVGHDVAYAMLWTNLKKKMTNKYCPRGEVKKLEGEMWNLKVKESDKIEKYVSGLPDMTHRSVMISKPKTMQDAIEFATELMDKKIRTFAERQRSSEKKPYEGSKPLCSKCNYHHDGQCASKCHKCNRVGHLARDCRSTANANTTNNQRGTGAGQKPTCYECGAQGHFKRECLKLKNNNHGNQGRNDNALTKVYAVGRAGTNPDSNIVTGTFLLNNRYAFILFDIGADRSFMSTAFSSQIDITPSTLDHYYDVELADGRIIGLNTIIWGCTLNFLNHPFNIDLMPVELGSFDIIIGMDWLAKYRAVIVCAEKIICIP</sequence>
<evidence type="ECO:0000313" key="6">
    <source>
        <dbReference type="EMBL" id="GJT48404.1"/>
    </source>
</evidence>
<dbReference type="Pfam" id="PF00098">
    <property type="entry name" value="zf-CCHC"/>
    <property type="match status" value="2"/>
</dbReference>
<dbReference type="Gene3D" id="2.40.70.10">
    <property type="entry name" value="Acid Proteases"/>
    <property type="match status" value="1"/>
</dbReference>
<dbReference type="InterPro" id="IPR001878">
    <property type="entry name" value="Znf_CCHC"/>
</dbReference>
<dbReference type="EMBL" id="BQNB010016151">
    <property type="protein sequence ID" value="GJT48404.1"/>
    <property type="molecule type" value="Genomic_DNA"/>
</dbReference>
<feature type="domain" description="CCHC-type" evidence="5">
    <location>
        <begin position="1184"/>
        <end position="1197"/>
    </location>
</feature>
<keyword evidence="6" id="KW-0695">RNA-directed DNA polymerase</keyword>
<dbReference type="GO" id="GO:0003964">
    <property type="term" value="F:RNA-directed DNA polymerase activity"/>
    <property type="evidence" value="ECO:0007669"/>
    <property type="project" value="UniProtKB-KW"/>
</dbReference>
<accession>A0ABQ5EBW9</accession>
<dbReference type="Proteomes" id="UP001151760">
    <property type="component" value="Unassembled WGS sequence"/>
</dbReference>
<keyword evidence="1" id="KW-0378">Hydrolase</keyword>
<evidence type="ECO:0000313" key="7">
    <source>
        <dbReference type="Proteomes" id="UP001151760"/>
    </source>
</evidence>